<feature type="domain" description="Methyltransferase" evidence="1">
    <location>
        <begin position="56"/>
        <end position="141"/>
    </location>
</feature>
<organism evidence="2 5">
    <name type="scientific">Mycolicibacter arupensis</name>
    <dbReference type="NCBI Taxonomy" id="342002"/>
    <lineage>
        <taxon>Bacteria</taxon>
        <taxon>Bacillati</taxon>
        <taxon>Actinomycetota</taxon>
        <taxon>Actinomycetes</taxon>
        <taxon>Mycobacteriales</taxon>
        <taxon>Mycobacteriaceae</taxon>
        <taxon>Mycolicibacter</taxon>
    </lineage>
</organism>
<dbReference type="Proteomes" id="UP000321797">
    <property type="component" value="Unassembled WGS sequence"/>
</dbReference>
<comment type="caution">
    <text evidence="2">The sequence shown here is derived from an EMBL/GenBank/DDBJ whole genome shotgun (WGS) entry which is preliminary data.</text>
</comment>
<keyword evidence="2" id="KW-0808">Transferase</keyword>
<evidence type="ECO:0000313" key="3">
    <source>
        <dbReference type="EMBL" id="OQZ99383.1"/>
    </source>
</evidence>
<protein>
    <submittedName>
        <fullName evidence="4">Methyltransferase domain-containing protein</fullName>
    </submittedName>
    <submittedName>
        <fullName evidence="2">Methyltransferase type 12</fullName>
    </submittedName>
    <submittedName>
        <fullName evidence="3">SAM-dependent methyltransferase</fullName>
    </submittedName>
</protein>
<reference evidence="2" key="2">
    <citation type="submission" date="2015-04" db="EMBL/GenBank/DDBJ databases">
        <title>Genome sequence of Mycobacterium arupense strain GUC1.</title>
        <authorList>
            <person name="Greninger A.L."/>
            <person name="Cunningham G."/>
            <person name="Chiu C.Y."/>
            <person name="Miller S."/>
        </authorList>
    </citation>
    <scope>NUCLEOTIDE SEQUENCE</scope>
    <source>
        <strain evidence="2">GUC1</strain>
    </source>
</reference>
<sequence>MLGPQYERALLGERCWLRHDDGERVELPVDLWLGHHGADHSFDETVVSLCTGPTIDLGCGPGRLVAQLIRRGLPALGIDQSATAVRIANQRGAPALRGDVFSALPGEGGWGTVLLVDGNIGLAGDPVRVLARAARLLAPGGQCLVEFDPATSGVKQRRVRLESDSGMGRWFDWASVGLDSASELTERAGLTLTHTHRVGARWVAQVSKPR</sequence>
<dbReference type="GO" id="GO:0008757">
    <property type="term" value="F:S-adenosylmethionine-dependent methyltransferase activity"/>
    <property type="evidence" value="ECO:0007669"/>
    <property type="project" value="InterPro"/>
</dbReference>
<name>A0A0F5MSN8_9MYCO</name>
<evidence type="ECO:0000313" key="2">
    <source>
        <dbReference type="EMBL" id="KKB97072.1"/>
    </source>
</evidence>
<gene>
    <name evidence="3" type="ORF">BST15_08025</name>
    <name evidence="4" type="ORF">E6Q54_05910</name>
    <name evidence="2" type="ORF">WR43_20710</name>
</gene>
<evidence type="ECO:0000313" key="4">
    <source>
        <dbReference type="EMBL" id="TXI58390.1"/>
    </source>
</evidence>
<dbReference type="SMR" id="A0A0F5MSN8"/>
<evidence type="ECO:0000259" key="1">
    <source>
        <dbReference type="Pfam" id="PF13649"/>
    </source>
</evidence>
<dbReference type="Proteomes" id="UP000192327">
    <property type="component" value="Unassembled WGS sequence"/>
</dbReference>
<dbReference type="EMBL" id="LASW01000198">
    <property type="protein sequence ID" value="KKB97072.1"/>
    <property type="molecule type" value="Genomic_DNA"/>
</dbReference>
<accession>A0A0F5MSN8</accession>
<dbReference type="CDD" id="cd02440">
    <property type="entry name" value="AdoMet_MTases"/>
    <property type="match status" value="1"/>
</dbReference>
<evidence type="ECO:0000313" key="7">
    <source>
        <dbReference type="Proteomes" id="UP000321797"/>
    </source>
</evidence>
<dbReference type="EMBL" id="MVHH01000011">
    <property type="protein sequence ID" value="OQZ99383.1"/>
    <property type="molecule type" value="Genomic_DNA"/>
</dbReference>
<evidence type="ECO:0000313" key="5">
    <source>
        <dbReference type="Proteomes" id="UP000034416"/>
    </source>
</evidence>
<reference evidence="5" key="1">
    <citation type="submission" date="2015-04" db="EMBL/GenBank/DDBJ databases">
        <title>Genome sequence of Mycobacterium arupense GUC1.</title>
        <authorList>
            <person name="Greninger A.L."/>
            <person name="Cunningham G."/>
            <person name="Chiu C.Y."/>
            <person name="Miller S."/>
        </authorList>
    </citation>
    <scope>NUCLEOTIDE SEQUENCE [LARGE SCALE GENOMIC DNA]</scope>
    <source>
        <strain evidence="5">GUC1</strain>
    </source>
</reference>
<dbReference type="Gene3D" id="3.40.50.150">
    <property type="entry name" value="Vaccinia Virus protein VP39"/>
    <property type="match status" value="1"/>
</dbReference>
<keyword evidence="2" id="KW-0489">Methyltransferase</keyword>
<dbReference type="GO" id="GO:0032259">
    <property type="term" value="P:methylation"/>
    <property type="evidence" value="ECO:0007669"/>
    <property type="project" value="UniProtKB-KW"/>
</dbReference>
<dbReference type="OrthoDB" id="4484556at2"/>
<dbReference type="RefSeq" id="WP_023363553.1">
    <property type="nucleotide sequence ID" value="NZ_JACKUJ010000017.1"/>
</dbReference>
<dbReference type="AlphaFoldDB" id="A0A0F5MSN8"/>
<dbReference type="InterPro" id="IPR029063">
    <property type="entry name" value="SAM-dependent_MTases_sf"/>
</dbReference>
<proteinExistence type="predicted"/>
<dbReference type="STRING" id="342002.BST15_08025"/>
<keyword evidence="6" id="KW-1185">Reference proteome</keyword>
<dbReference type="Proteomes" id="UP000034416">
    <property type="component" value="Unassembled WGS sequence"/>
</dbReference>
<dbReference type="GeneID" id="29696704"/>
<evidence type="ECO:0000313" key="6">
    <source>
        <dbReference type="Proteomes" id="UP000192327"/>
    </source>
</evidence>
<dbReference type="InterPro" id="IPR041698">
    <property type="entry name" value="Methyltransf_25"/>
</dbReference>
<dbReference type="SUPFAM" id="SSF53335">
    <property type="entry name" value="S-adenosyl-L-methionine-dependent methyltransferases"/>
    <property type="match status" value="1"/>
</dbReference>
<reference evidence="4 7" key="4">
    <citation type="submission" date="2018-09" db="EMBL/GenBank/DDBJ databases">
        <title>Metagenome Assembled Genomes from an Advanced Water Purification Facility.</title>
        <authorList>
            <person name="Stamps B.W."/>
            <person name="Spear J.R."/>
        </authorList>
    </citation>
    <scope>NUCLEOTIDE SEQUENCE [LARGE SCALE GENOMIC DNA]</scope>
    <source>
        <strain evidence="4">Bin_29_2</strain>
    </source>
</reference>
<reference evidence="3 6" key="3">
    <citation type="submission" date="2016-12" db="EMBL/GenBank/DDBJ databases">
        <title>The new phylogeny of genus Mycobacterium.</title>
        <authorList>
            <person name="Tortoli E."/>
            <person name="Trovato A."/>
            <person name="Cirillo D.M."/>
        </authorList>
    </citation>
    <scope>NUCLEOTIDE SEQUENCE [LARGE SCALE GENOMIC DNA]</scope>
    <source>
        <strain evidence="3 6">DSM 44942</strain>
    </source>
</reference>
<dbReference type="EMBL" id="SSGD01000026">
    <property type="protein sequence ID" value="TXI58390.1"/>
    <property type="molecule type" value="Genomic_DNA"/>
</dbReference>
<dbReference type="PATRIC" id="fig|342002.3.peg.1054"/>
<dbReference type="Pfam" id="PF13649">
    <property type="entry name" value="Methyltransf_25"/>
    <property type="match status" value="1"/>
</dbReference>